<protein>
    <submittedName>
        <fullName evidence="1">3266_t:CDS:1</fullName>
    </submittedName>
</protein>
<comment type="caution">
    <text evidence="1">The sequence shown here is derived from an EMBL/GenBank/DDBJ whole genome shotgun (WGS) entry which is preliminary data.</text>
</comment>
<dbReference type="EMBL" id="CAJVPQ010002193">
    <property type="protein sequence ID" value="CAG8587247.1"/>
    <property type="molecule type" value="Genomic_DNA"/>
</dbReference>
<evidence type="ECO:0000313" key="2">
    <source>
        <dbReference type="Proteomes" id="UP000789570"/>
    </source>
</evidence>
<gene>
    <name evidence="1" type="ORF">FCALED_LOCUS7902</name>
</gene>
<reference evidence="1" key="1">
    <citation type="submission" date="2021-06" db="EMBL/GenBank/DDBJ databases">
        <authorList>
            <person name="Kallberg Y."/>
            <person name="Tangrot J."/>
            <person name="Rosling A."/>
        </authorList>
    </citation>
    <scope>NUCLEOTIDE SEQUENCE</scope>
    <source>
        <strain evidence="1">UK204</strain>
    </source>
</reference>
<organism evidence="1 2">
    <name type="scientific">Funneliformis caledonium</name>
    <dbReference type="NCBI Taxonomy" id="1117310"/>
    <lineage>
        <taxon>Eukaryota</taxon>
        <taxon>Fungi</taxon>
        <taxon>Fungi incertae sedis</taxon>
        <taxon>Mucoromycota</taxon>
        <taxon>Glomeromycotina</taxon>
        <taxon>Glomeromycetes</taxon>
        <taxon>Glomerales</taxon>
        <taxon>Glomeraceae</taxon>
        <taxon>Funneliformis</taxon>
    </lineage>
</organism>
<keyword evidence="2" id="KW-1185">Reference proteome</keyword>
<feature type="non-terminal residue" evidence="1">
    <location>
        <position position="1"/>
    </location>
</feature>
<name>A0A9N9G5Z5_9GLOM</name>
<dbReference type="AlphaFoldDB" id="A0A9N9G5Z5"/>
<proteinExistence type="predicted"/>
<evidence type="ECO:0000313" key="1">
    <source>
        <dbReference type="EMBL" id="CAG8587247.1"/>
    </source>
</evidence>
<dbReference type="Proteomes" id="UP000789570">
    <property type="component" value="Unassembled WGS sequence"/>
</dbReference>
<sequence length="65" mass="7664">FDNSTSDTDDNEKAQFENLSNDFQISENDQINQMLLQHQRRITMKCNIPNCLDANQLIIENEEFE</sequence>
<accession>A0A9N9G5Z5</accession>